<dbReference type="EMBL" id="FOMS01000015">
    <property type="protein sequence ID" value="SFE73937.1"/>
    <property type="molecule type" value="Genomic_DNA"/>
</dbReference>
<dbReference type="InterPro" id="IPR002035">
    <property type="entry name" value="VWF_A"/>
</dbReference>
<gene>
    <name evidence="3" type="ORF">SAMN04515678_11510</name>
</gene>
<evidence type="ECO:0000313" key="3">
    <source>
        <dbReference type="EMBL" id="SFE73937.1"/>
    </source>
</evidence>
<protein>
    <submittedName>
        <fullName evidence="3">Ca-activated chloride channel family protein</fullName>
    </submittedName>
</protein>
<dbReference type="Gene3D" id="3.40.50.410">
    <property type="entry name" value="von Willebrand factor, type A domain"/>
    <property type="match status" value="1"/>
</dbReference>
<dbReference type="Pfam" id="PF13519">
    <property type="entry name" value="VWA_2"/>
    <property type="match status" value="1"/>
</dbReference>
<dbReference type="PROSITE" id="PS50234">
    <property type="entry name" value="VWFA"/>
    <property type="match status" value="1"/>
</dbReference>
<dbReference type="RefSeq" id="WP_188129751.1">
    <property type="nucleotide sequence ID" value="NZ_FOMS01000015.1"/>
</dbReference>
<evidence type="ECO:0000259" key="2">
    <source>
        <dbReference type="PROSITE" id="PS50234"/>
    </source>
</evidence>
<dbReference type="AlphaFoldDB" id="A0A1I2D048"/>
<evidence type="ECO:0000313" key="4">
    <source>
        <dbReference type="Proteomes" id="UP000325289"/>
    </source>
</evidence>
<keyword evidence="1" id="KW-0732">Signal</keyword>
<feature type="chain" id="PRO_5009302166" evidence="1">
    <location>
        <begin position="21"/>
        <end position="727"/>
    </location>
</feature>
<accession>A0A1I2D048</accession>
<reference evidence="3 4" key="1">
    <citation type="submission" date="2016-10" db="EMBL/GenBank/DDBJ databases">
        <authorList>
            <person name="Varghese N."/>
            <person name="Submissions S."/>
        </authorList>
    </citation>
    <scope>NUCLEOTIDE SEQUENCE [LARGE SCALE GENOMIC DNA]</scope>
    <source>
        <strain evidence="4">YIM D21,KCTC 23444,ACCC 10710</strain>
    </source>
</reference>
<feature type="domain" description="VWFA" evidence="2">
    <location>
        <begin position="25"/>
        <end position="204"/>
    </location>
</feature>
<dbReference type="SUPFAM" id="SSF53300">
    <property type="entry name" value="vWA-like"/>
    <property type="match status" value="1"/>
</dbReference>
<name>A0A1I2D048_9RHOB</name>
<proteinExistence type="predicted"/>
<dbReference type="InterPro" id="IPR036465">
    <property type="entry name" value="vWFA_dom_sf"/>
</dbReference>
<organism evidence="3 4">
    <name type="scientific">Roseivivax sediminis</name>
    <dbReference type="NCBI Taxonomy" id="936889"/>
    <lineage>
        <taxon>Bacteria</taxon>
        <taxon>Pseudomonadati</taxon>
        <taxon>Pseudomonadota</taxon>
        <taxon>Alphaproteobacteria</taxon>
        <taxon>Rhodobacterales</taxon>
        <taxon>Roseobacteraceae</taxon>
        <taxon>Roseivivax</taxon>
    </lineage>
</organism>
<dbReference type="SMART" id="SM00327">
    <property type="entry name" value="VWA"/>
    <property type="match status" value="1"/>
</dbReference>
<feature type="signal peptide" evidence="1">
    <location>
        <begin position="1"/>
        <end position="20"/>
    </location>
</feature>
<dbReference type="Proteomes" id="UP000325289">
    <property type="component" value="Unassembled WGS sequence"/>
</dbReference>
<sequence length="727" mass="76965">MRRLAALALTAFCLARTAQAQEQEQTILVLDGSGSMWGQIDGTAKITIAQDVVGDLMESLPEGRALGLAAYGHRERGDCTDIETMVPPGRETRGAISAAVGSIQPKGKTPMTDAVIAAAEALRYTQEKATVILVSDGIETCHPDPCAAARTLEETGLDFTAHVIGFDVEDSDAIGQMRCLAEETGGRFLAAADASELGAALQQVAAAEPQTTEVTFRATLGENGPEVTDPLIWDITGEGELPDPAEGAMLTLPLPPGEYRATATRASDEESAGADFTVEAGAEATVTVVLPAPLPGATLAAAEDAVAGATIPVTWTGPDAASDYIAVSQPDDAGYVNYTYTRDGSPLNLTMPPHSGTYELRYILADGDAVLATRAITVTPVEAELEADEIADAGATIPVVWLGPDYRNDYVAVAVPGEDGYVNYTYTRDGSPLRLQMPAEPGDYELRYVMAQDSTVLTTRAVRVDPVTARLYADARANAGATLSVDWDGPDYGNDYIAIARPEDTGYETYSYTRDGAPLDVTVPLEPGRYELRYVMAQEKTVLAAQPLEVVDVTATLNAPETARAGAPVLVTWEGPGYDKDYVSVSFPGDPGYAAFRYTRDGSPLVLDMPTAAGEYELRYVAASVGEQVLARRAITLEPVSAAIDAPDTVAPAANIPVTWEGPDYRRDFVGIVGAGAPDGEYIRYVYTSEDSPVVLAAPDAPGDYELRYHLGRDSSVIARTPITVAE</sequence>
<evidence type="ECO:0000256" key="1">
    <source>
        <dbReference type="SAM" id="SignalP"/>
    </source>
</evidence>
<keyword evidence="4" id="KW-1185">Reference proteome</keyword>